<dbReference type="CDD" id="cd05013">
    <property type="entry name" value="SIS_RpiR"/>
    <property type="match status" value="1"/>
</dbReference>
<keyword evidence="4" id="KW-1185">Reference proteome</keyword>
<organism evidence="3 4">
    <name type="scientific">Oceanobacillus luteolus</name>
    <dbReference type="NCBI Taxonomy" id="1274358"/>
    <lineage>
        <taxon>Bacteria</taxon>
        <taxon>Bacillati</taxon>
        <taxon>Bacillota</taxon>
        <taxon>Bacilli</taxon>
        <taxon>Bacillales</taxon>
        <taxon>Bacillaceae</taxon>
        <taxon>Oceanobacillus</taxon>
    </lineage>
</organism>
<dbReference type="Proteomes" id="UP001597221">
    <property type="component" value="Unassembled WGS sequence"/>
</dbReference>
<name>A0ABW4HM77_9BACI</name>
<gene>
    <name evidence="3" type="ORF">ACFSBH_00615</name>
</gene>
<proteinExistence type="inferred from homology"/>
<dbReference type="PANTHER" id="PTHR30390">
    <property type="entry name" value="SEDOHEPTULOSE 7-PHOSPHATE ISOMERASE / DNAA INITIATOR-ASSOCIATING FACTOR FOR REPLICATION INITIATION"/>
    <property type="match status" value="1"/>
</dbReference>
<dbReference type="NCBIfam" id="NF002805">
    <property type="entry name" value="PRK02947.1"/>
    <property type="match status" value="1"/>
</dbReference>
<dbReference type="InterPro" id="IPR046348">
    <property type="entry name" value="SIS_dom_sf"/>
</dbReference>
<dbReference type="EMBL" id="JBHUDE010000005">
    <property type="protein sequence ID" value="MFD1606172.1"/>
    <property type="molecule type" value="Genomic_DNA"/>
</dbReference>
<evidence type="ECO:0000313" key="4">
    <source>
        <dbReference type="Proteomes" id="UP001597221"/>
    </source>
</evidence>
<dbReference type="InterPro" id="IPR022951">
    <property type="entry name" value="UPF0309"/>
</dbReference>
<dbReference type="InterPro" id="IPR001347">
    <property type="entry name" value="SIS_dom"/>
</dbReference>
<dbReference type="SUPFAM" id="SSF53697">
    <property type="entry name" value="SIS domain"/>
    <property type="match status" value="1"/>
</dbReference>
<accession>A0ABW4HM77</accession>
<dbReference type="PANTHER" id="PTHR30390:SF7">
    <property type="entry name" value="PHOSPHOHEPTOSE ISOMERASE"/>
    <property type="match status" value="1"/>
</dbReference>
<dbReference type="PROSITE" id="PS51464">
    <property type="entry name" value="SIS"/>
    <property type="match status" value="1"/>
</dbReference>
<comment type="similarity">
    <text evidence="1">Belongs to the UPF0309 family.</text>
</comment>
<evidence type="ECO:0000256" key="1">
    <source>
        <dbReference type="HAMAP-Rule" id="MF_01240"/>
    </source>
</evidence>
<protein>
    <recommendedName>
        <fullName evidence="1">UPF0309 protein ACFSBH_00615</fullName>
    </recommendedName>
</protein>
<comment type="caution">
    <text evidence="3">The sequence shown here is derived from an EMBL/GenBank/DDBJ whole genome shotgun (WGS) entry which is preliminary data.</text>
</comment>
<dbReference type="Pfam" id="PF13580">
    <property type="entry name" value="SIS_2"/>
    <property type="match status" value="1"/>
</dbReference>
<dbReference type="InterPro" id="IPR035472">
    <property type="entry name" value="RpiR-like_SIS"/>
</dbReference>
<feature type="domain" description="SIS" evidence="2">
    <location>
        <begin position="31"/>
        <end position="210"/>
    </location>
</feature>
<reference evidence="4" key="1">
    <citation type="journal article" date="2019" name="Int. J. Syst. Evol. Microbiol.">
        <title>The Global Catalogue of Microorganisms (GCM) 10K type strain sequencing project: providing services to taxonomists for standard genome sequencing and annotation.</title>
        <authorList>
            <consortium name="The Broad Institute Genomics Platform"/>
            <consortium name="The Broad Institute Genome Sequencing Center for Infectious Disease"/>
            <person name="Wu L."/>
            <person name="Ma J."/>
        </authorList>
    </citation>
    <scope>NUCLEOTIDE SEQUENCE [LARGE SCALE GENOMIC DNA]</scope>
    <source>
        <strain evidence="4">CGMCC 1.12376</strain>
    </source>
</reference>
<dbReference type="HAMAP" id="MF_01240">
    <property type="entry name" value="UPF0309"/>
    <property type="match status" value="1"/>
</dbReference>
<dbReference type="Gene3D" id="3.40.50.10490">
    <property type="entry name" value="Glucose-6-phosphate isomerase like protein, domain 1"/>
    <property type="match status" value="1"/>
</dbReference>
<evidence type="ECO:0000313" key="3">
    <source>
        <dbReference type="EMBL" id="MFD1606172.1"/>
    </source>
</evidence>
<dbReference type="InterPro" id="IPR050099">
    <property type="entry name" value="SIS_GmhA/DiaA_subfam"/>
</dbReference>
<dbReference type="RefSeq" id="WP_251514024.1">
    <property type="nucleotide sequence ID" value="NZ_JAMBON010000014.1"/>
</dbReference>
<sequence length="243" mass="26689">MIHTYFKRISELLQHVETKEMQAMNQAAEKIAASIQSEGIIHVFGCGHSHILAEEVYYRAGGLAVIHPIFDEDVMLHKDAVRASVLERKSGYAEKFMENQPIRRGDIMIVVSTSGRNPVPIDVALLAKEKDAYIIGISSSVYAETQTSRHESGKCLKDVVDLQIDNHVPLGDAILKHDGVAVPFAPSSTVIGAAIVNSIIAQAIANVAEKGMEPPVLLSGNIDQADERNKKLMKEYYLRLSQT</sequence>
<evidence type="ECO:0000259" key="2">
    <source>
        <dbReference type="PROSITE" id="PS51464"/>
    </source>
</evidence>